<evidence type="ECO:0000313" key="7">
    <source>
        <dbReference type="EMBL" id="SMC30653.1"/>
    </source>
</evidence>
<reference evidence="8" key="1">
    <citation type="submission" date="2017-04" db="EMBL/GenBank/DDBJ databases">
        <authorList>
            <person name="Varghese N."/>
            <person name="Submissions S."/>
        </authorList>
    </citation>
    <scope>NUCLEOTIDE SEQUENCE [LARGE SCALE GENOMIC DNA]</scope>
    <source>
        <strain evidence="8">DSM 21500</strain>
    </source>
</reference>
<keyword evidence="2" id="KW-0813">Transport</keyword>
<dbReference type="AlphaFoldDB" id="A0A1W1Y3A3"/>
<evidence type="ECO:0000256" key="4">
    <source>
        <dbReference type="ARBA" id="ARBA00022840"/>
    </source>
</evidence>
<dbReference type="FunFam" id="3.40.50.300:FF:000425">
    <property type="entry name" value="Probable ABC transporter, ATP-binding subunit"/>
    <property type="match status" value="1"/>
</dbReference>
<name>A0A1W1Y3A3_9LACT</name>
<keyword evidence="8" id="KW-1185">Reference proteome</keyword>
<evidence type="ECO:0000256" key="3">
    <source>
        <dbReference type="ARBA" id="ARBA00022741"/>
    </source>
</evidence>
<organism evidence="7 8">
    <name type="scientific">Aerococcus suis</name>
    <dbReference type="NCBI Taxonomy" id="371602"/>
    <lineage>
        <taxon>Bacteria</taxon>
        <taxon>Bacillati</taxon>
        <taxon>Bacillota</taxon>
        <taxon>Bacilli</taxon>
        <taxon>Lactobacillales</taxon>
        <taxon>Aerococcaceae</taxon>
        <taxon>Aerococcus</taxon>
    </lineage>
</organism>
<dbReference type="EC" id="7.6.2.9" evidence="5"/>
<comment type="similarity">
    <text evidence="1">Belongs to the ABC transporter superfamily.</text>
</comment>
<dbReference type="PANTHER" id="PTHR43117:SF4">
    <property type="entry name" value="OSMOPROTECTANT IMPORT ATP-BINDING PROTEIN OSMV"/>
    <property type="match status" value="1"/>
</dbReference>
<evidence type="ECO:0000256" key="5">
    <source>
        <dbReference type="ARBA" id="ARBA00066388"/>
    </source>
</evidence>
<dbReference type="EMBL" id="FWXK01000001">
    <property type="protein sequence ID" value="SMC30653.1"/>
    <property type="molecule type" value="Genomic_DNA"/>
</dbReference>
<dbReference type="GO" id="GO:0016887">
    <property type="term" value="F:ATP hydrolysis activity"/>
    <property type="evidence" value="ECO:0007669"/>
    <property type="project" value="InterPro"/>
</dbReference>
<feature type="domain" description="ABC transporter" evidence="6">
    <location>
        <begin position="2"/>
        <end position="236"/>
    </location>
</feature>
<dbReference type="PROSITE" id="PS00211">
    <property type="entry name" value="ABC_TRANSPORTER_1"/>
    <property type="match status" value="1"/>
</dbReference>
<accession>A0A1W1Y3A3</accession>
<proteinExistence type="inferred from homology"/>
<dbReference type="PANTHER" id="PTHR43117">
    <property type="entry name" value="OSMOPROTECTANT IMPORT ATP-BINDING PROTEIN OSMV"/>
    <property type="match status" value="1"/>
</dbReference>
<dbReference type="SMART" id="SM00382">
    <property type="entry name" value="AAA"/>
    <property type="match status" value="1"/>
</dbReference>
<gene>
    <name evidence="7" type="ORF">SAMN04487984_0237</name>
</gene>
<evidence type="ECO:0000256" key="1">
    <source>
        <dbReference type="ARBA" id="ARBA00005417"/>
    </source>
</evidence>
<dbReference type="Gene3D" id="3.40.50.300">
    <property type="entry name" value="P-loop containing nucleotide triphosphate hydrolases"/>
    <property type="match status" value="1"/>
</dbReference>
<dbReference type="InterPro" id="IPR027417">
    <property type="entry name" value="P-loop_NTPase"/>
</dbReference>
<evidence type="ECO:0000313" key="8">
    <source>
        <dbReference type="Proteomes" id="UP000243884"/>
    </source>
</evidence>
<sequence>MITFNHVSKAFGDQLVLKDFNLTIPRGEIFVLVGPSGSGKSTSLKMINGLIQQSEGDILFEGENIQSYDLQKLRWKIGYVLQQIALFPNMTVQRNIAVIPEMLGWPKQKIVKETKRLLKRVDLDPETYLSRYPSELSGGEQQRIGIIRAIIAQPEIILMDEPFSALDPIIRESLQDLVVSLHDEFKTTIVFVTHDMKEALRIGDRIGIINDGILEQVGTPQSLVNNPETAFVKQFFSNPEQNHQTVSRLIDNGYYNQDVAEDSHPSLQTDTLLSELYSVLASNEQVNVYHHDQYIGRINRQDILHFLAKE</sequence>
<dbReference type="Proteomes" id="UP000243884">
    <property type="component" value="Unassembled WGS sequence"/>
</dbReference>
<dbReference type="SUPFAM" id="SSF52540">
    <property type="entry name" value="P-loop containing nucleoside triphosphate hydrolases"/>
    <property type="match status" value="1"/>
</dbReference>
<dbReference type="STRING" id="371602.SAMN04487984_0237"/>
<dbReference type="InterPro" id="IPR017871">
    <property type="entry name" value="ABC_transporter-like_CS"/>
</dbReference>
<keyword evidence="4 7" id="KW-0067">ATP-binding</keyword>
<dbReference type="InterPro" id="IPR003439">
    <property type="entry name" value="ABC_transporter-like_ATP-bd"/>
</dbReference>
<dbReference type="InterPro" id="IPR003593">
    <property type="entry name" value="AAA+_ATPase"/>
</dbReference>
<evidence type="ECO:0000256" key="2">
    <source>
        <dbReference type="ARBA" id="ARBA00022448"/>
    </source>
</evidence>
<dbReference type="PROSITE" id="PS50893">
    <property type="entry name" value="ABC_TRANSPORTER_2"/>
    <property type="match status" value="1"/>
</dbReference>
<evidence type="ECO:0000259" key="6">
    <source>
        <dbReference type="PROSITE" id="PS50893"/>
    </source>
</evidence>
<keyword evidence="3" id="KW-0547">Nucleotide-binding</keyword>
<dbReference type="Pfam" id="PF00005">
    <property type="entry name" value="ABC_tran"/>
    <property type="match status" value="1"/>
</dbReference>
<protein>
    <recommendedName>
        <fullName evidence="5">ABC-type quaternary amine transporter</fullName>
        <ecNumber evidence="5">7.6.2.9</ecNumber>
    </recommendedName>
</protein>
<dbReference type="GO" id="GO:0015418">
    <property type="term" value="F:ABC-type quaternary ammonium compound transporting activity"/>
    <property type="evidence" value="ECO:0007669"/>
    <property type="project" value="UniProtKB-EC"/>
</dbReference>
<dbReference type="GO" id="GO:0005524">
    <property type="term" value="F:ATP binding"/>
    <property type="evidence" value="ECO:0007669"/>
    <property type="project" value="UniProtKB-KW"/>
</dbReference>